<dbReference type="RefSeq" id="WP_217899941.1">
    <property type="nucleotide sequence ID" value="NZ_FZOW01000005.1"/>
</dbReference>
<evidence type="ECO:0000313" key="4">
    <source>
        <dbReference type="EMBL" id="SNS75600.1"/>
    </source>
</evidence>
<accession>A0A239H2J0</accession>
<organism evidence="4 5">
    <name type="scientific">Rhodococcoides kyotonense</name>
    <dbReference type="NCBI Taxonomy" id="398843"/>
    <lineage>
        <taxon>Bacteria</taxon>
        <taxon>Bacillati</taxon>
        <taxon>Actinomycetota</taxon>
        <taxon>Actinomycetes</taxon>
        <taxon>Mycobacteriales</taxon>
        <taxon>Nocardiaceae</taxon>
        <taxon>Rhodococcoides</taxon>
    </lineage>
</organism>
<dbReference type="PROSITE" id="PS51318">
    <property type="entry name" value="TAT"/>
    <property type="match status" value="1"/>
</dbReference>
<dbReference type="AlphaFoldDB" id="A0A239H2J0"/>
<dbReference type="InterPro" id="IPR050902">
    <property type="entry name" value="ABC_Transporter_SBP"/>
</dbReference>
<name>A0A239H2J0_9NOCA</name>
<evidence type="ECO:0000256" key="2">
    <source>
        <dbReference type="SAM" id="SignalP"/>
    </source>
</evidence>
<keyword evidence="2" id="KW-0732">Signal</keyword>
<evidence type="ECO:0000259" key="3">
    <source>
        <dbReference type="PROSITE" id="PS50983"/>
    </source>
</evidence>
<keyword evidence="5" id="KW-1185">Reference proteome</keyword>
<feature type="signal peptide" evidence="2">
    <location>
        <begin position="1"/>
        <end position="30"/>
    </location>
</feature>
<dbReference type="SUPFAM" id="SSF53807">
    <property type="entry name" value="Helical backbone' metal receptor"/>
    <property type="match status" value="1"/>
</dbReference>
<dbReference type="EMBL" id="FZOW01000005">
    <property type="protein sequence ID" value="SNS75600.1"/>
    <property type="molecule type" value="Genomic_DNA"/>
</dbReference>
<comment type="similarity">
    <text evidence="1">Belongs to the bacterial solute-binding protein 8 family.</text>
</comment>
<sequence>MTTINASRRRLVATAALVGGLAAATLTACGQEVAAGQTEAQVGFPVEVSDCGRQIAVAGSPQRVVAMSPSQTEAIIRLGLTDRLVGQAQTASHELPEDIRGEAAGVPVLAADSPPSREVLLAANPDFVFAPSSFEFSAESGFASIDQVTAAGATAYIAAGGCSDRRAEGSVDDIFTDIDTLGTIFDVPDAARAVADDARARLDAVARDVEGKPTPTVAQLYVEATSISAIAGGVEADVVRQAGGESVYNGEEPIFAQSPWATVSSEDIVARQPEAIVFAVTSEENEKEVRAILQERLGQTPAVREGNLIAVPAPDLSPGAFGNITAVETVARQLHR</sequence>
<gene>
    <name evidence="4" type="ORF">SAMN05421642_10560</name>
</gene>
<protein>
    <submittedName>
        <fullName evidence="4">Iron complex transport system substrate-binding protein</fullName>
    </submittedName>
</protein>
<dbReference type="PROSITE" id="PS50983">
    <property type="entry name" value="FE_B12_PBP"/>
    <property type="match status" value="1"/>
</dbReference>
<dbReference type="InterPro" id="IPR006311">
    <property type="entry name" value="TAT_signal"/>
</dbReference>
<dbReference type="Pfam" id="PF01497">
    <property type="entry name" value="Peripla_BP_2"/>
    <property type="match status" value="1"/>
</dbReference>
<evidence type="ECO:0000256" key="1">
    <source>
        <dbReference type="ARBA" id="ARBA00008814"/>
    </source>
</evidence>
<dbReference type="Proteomes" id="UP000198327">
    <property type="component" value="Unassembled WGS sequence"/>
</dbReference>
<feature type="chain" id="PRO_5039355716" evidence="2">
    <location>
        <begin position="31"/>
        <end position="336"/>
    </location>
</feature>
<dbReference type="Gene3D" id="3.40.50.1980">
    <property type="entry name" value="Nitrogenase molybdenum iron protein domain"/>
    <property type="match status" value="2"/>
</dbReference>
<evidence type="ECO:0000313" key="5">
    <source>
        <dbReference type="Proteomes" id="UP000198327"/>
    </source>
</evidence>
<dbReference type="PANTHER" id="PTHR30535:SF7">
    <property type="entry name" value="IRON(III) DICITRATE-BINDING PROTEIN"/>
    <property type="match status" value="1"/>
</dbReference>
<proteinExistence type="inferred from homology"/>
<dbReference type="InterPro" id="IPR002491">
    <property type="entry name" value="ABC_transptr_periplasmic_BD"/>
</dbReference>
<reference evidence="5" key="1">
    <citation type="submission" date="2017-06" db="EMBL/GenBank/DDBJ databases">
        <authorList>
            <person name="Varghese N."/>
            <person name="Submissions S."/>
        </authorList>
    </citation>
    <scope>NUCLEOTIDE SEQUENCE [LARGE SCALE GENOMIC DNA]</scope>
    <source>
        <strain evidence="5">JCM 23211</strain>
    </source>
</reference>
<dbReference type="PANTHER" id="PTHR30535">
    <property type="entry name" value="VITAMIN B12-BINDING PROTEIN"/>
    <property type="match status" value="1"/>
</dbReference>
<feature type="domain" description="Fe/B12 periplasmic-binding" evidence="3">
    <location>
        <begin position="63"/>
        <end position="336"/>
    </location>
</feature>